<dbReference type="GO" id="GO:0016787">
    <property type="term" value="F:hydrolase activity"/>
    <property type="evidence" value="ECO:0007669"/>
    <property type="project" value="UniProtKB-KW"/>
</dbReference>
<name>A0ABU8DSS0_9ACTN</name>
<dbReference type="EC" id="3.1.2.-" evidence="1"/>
<keyword evidence="2" id="KW-1185">Reference proteome</keyword>
<keyword evidence="1" id="KW-0378">Hydrolase</keyword>
<dbReference type="Gene3D" id="3.10.129.10">
    <property type="entry name" value="Hotdog Thioesterase"/>
    <property type="match status" value="1"/>
</dbReference>
<evidence type="ECO:0000313" key="1">
    <source>
        <dbReference type="EMBL" id="MEI4271904.1"/>
    </source>
</evidence>
<dbReference type="InterPro" id="IPR029069">
    <property type="entry name" value="HotDog_dom_sf"/>
</dbReference>
<gene>
    <name evidence="1" type="ORF">TEK04_09235</name>
</gene>
<dbReference type="Proteomes" id="UP001361570">
    <property type="component" value="Unassembled WGS sequence"/>
</dbReference>
<proteinExistence type="predicted"/>
<evidence type="ECO:0000313" key="2">
    <source>
        <dbReference type="Proteomes" id="UP001361570"/>
    </source>
</evidence>
<sequence>MRHRHPVQLRWSDPDRYGHVNHARALSLLEDARLVMTGEGDEPPVILARLEVDYRRQLFYRAGEHVDVDSWVTRLGTSSVTVRQQLRQDDQVAIDLVAVLVHVEDDAPRPLTEAERARWTTFCEPADG</sequence>
<reference evidence="1 2" key="1">
    <citation type="submission" date="2024-03" db="EMBL/GenBank/DDBJ databases">
        <title>Draft genome sequence of Klenkia sp. LSe6-5.</title>
        <authorList>
            <person name="Duangmal K."/>
            <person name="Chantavorakit T."/>
        </authorList>
    </citation>
    <scope>NUCLEOTIDE SEQUENCE [LARGE SCALE GENOMIC DNA]</scope>
    <source>
        <strain evidence="1 2">LSe6-5</strain>
    </source>
</reference>
<dbReference type="EMBL" id="JBAPLU010000007">
    <property type="protein sequence ID" value="MEI4271904.1"/>
    <property type="molecule type" value="Genomic_DNA"/>
</dbReference>
<dbReference type="RefSeq" id="WP_336404041.1">
    <property type="nucleotide sequence ID" value="NZ_JBAPLU010000007.1"/>
</dbReference>
<dbReference type="SUPFAM" id="SSF54637">
    <property type="entry name" value="Thioesterase/thiol ester dehydrase-isomerase"/>
    <property type="match status" value="1"/>
</dbReference>
<organism evidence="1 2">
    <name type="scientific">Klenkia sesuvii</name>
    <dbReference type="NCBI Taxonomy" id="3103137"/>
    <lineage>
        <taxon>Bacteria</taxon>
        <taxon>Bacillati</taxon>
        <taxon>Actinomycetota</taxon>
        <taxon>Actinomycetes</taxon>
        <taxon>Geodermatophilales</taxon>
        <taxon>Geodermatophilaceae</taxon>
        <taxon>Klenkia</taxon>
    </lineage>
</organism>
<accession>A0ABU8DSS0</accession>
<comment type="caution">
    <text evidence="1">The sequence shown here is derived from an EMBL/GenBank/DDBJ whole genome shotgun (WGS) entry which is preliminary data.</text>
</comment>
<protein>
    <submittedName>
        <fullName evidence="1">Thioesterase family protein</fullName>
        <ecNumber evidence="1">3.1.2.-</ecNumber>
    </submittedName>
</protein>
<dbReference type="Pfam" id="PF13279">
    <property type="entry name" value="4HBT_2"/>
    <property type="match status" value="1"/>
</dbReference>
<dbReference type="CDD" id="cd00586">
    <property type="entry name" value="4HBT"/>
    <property type="match status" value="1"/>
</dbReference>